<evidence type="ECO:0000313" key="1">
    <source>
        <dbReference type="EMBL" id="CAG9861630.1"/>
    </source>
</evidence>
<feature type="non-terminal residue" evidence="1">
    <location>
        <position position="125"/>
    </location>
</feature>
<dbReference type="AlphaFoldDB" id="A0A9N9TNM8"/>
<keyword evidence="2" id="KW-1185">Reference proteome</keyword>
<gene>
    <name evidence="1" type="ORF">PHYEVI_LOCUS7965</name>
</gene>
<sequence length="125" mass="14145">MAKRPWILDGNKTKCPEIAMASSGAARVRSVAFHVGAAAQGTRGRIADGHQAQQRRYLHLCGCTDGEVHTGDLRRYEQRYRHGDLQSGYVHMPVPSSSAGLQRGSPYLRRRHSRMRISALRWWFD</sequence>
<reference evidence="1" key="1">
    <citation type="submission" date="2022-01" db="EMBL/GenBank/DDBJ databases">
        <authorList>
            <person name="King R."/>
        </authorList>
    </citation>
    <scope>NUCLEOTIDE SEQUENCE</scope>
</reference>
<protein>
    <submittedName>
        <fullName evidence="1">Uncharacterized protein</fullName>
    </submittedName>
</protein>
<dbReference type="EMBL" id="OU900097">
    <property type="protein sequence ID" value="CAG9861630.1"/>
    <property type="molecule type" value="Genomic_DNA"/>
</dbReference>
<accession>A0A9N9TNM8</accession>
<dbReference type="Proteomes" id="UP001153712">
    <property type="component" value="Chromosome 4"/>
</dbReference>
<organism evidence="1 2">
    <name type="scientific">Phyllotreta striolata</name>
    <name type="common">Striped flea beetle</name>
    <name type="synonym">Crioceris striolata</name>
    <dbReference type="NCBI Taxonomy" id="444603"/>
    <lineage>
        <taxon>Eukaryota</taxon>
        <taxon>Metazoa</taxon>
        <taxon>Ecdysozoa</taxon>
        <taxon>Arthropoda</taxon>
        <taxon>Hexapoda</taxon>
        <taxon>Insecta</taxon>
        <taxon>Pterygota</taxon>
        <taxon>Neoptera</taxon>
        <taxon>Endopterygota</taxon>
        <taxon>Coleoptera</taxon>
        <taxon>Polyphaga</taxon>
        <taxon>Cucujiformia</taxon>
        <taxon>Chrysomeloidea</taxon>
        <taxon>Chrysomelidae</taxon>
        <taxon>Galerucinae</taxon>
        <taxon>Alticini</taxon>
        <taxon>Phyllotreta</taxon>
    </lineage>
</organism>
<name>A0A9N9TNM8_PHYSR</name>
<evidence type="ECO:0000313" key="2">
    <source>
        <dbReference type="Proteomes" id="UP001153712"/>
    </source>
</evidence>
<proteinExistence type="predicted"/>